<proteinExistence type="predicted"/>
<dbReference type="Proteomes" id="UP000182063">
    <property type="component" value="Chromosome"/>
</dbReference>
<comment type="subcellular location">
    <subcellularLocation>
        <location evidence="1">Membrane</location>
        <topology evidence="1">Multi-pass membrane protein</topology>
    </subcellularLocation>
</comment>
<dbReference type="KEGG" id="sphj:BSL82_16235"/>
<feature type="transmembrane region" description="Helical" evidence="5">
    <location>
        <begin position="386"/>
        <end position="406"/>
    </location>
</feature>
<evidence type="ECO:0000256" key="4">
    <source>
        <dbReference type="ARBA" id="ARBA00023136"/>
    </source>
</evidence>
<feature type="transmembrane region" description="Helical" evidence="5">
    <location>
        <begin position="262"/>
        <end position="280"/>
    </location>
</feature>
<feature type="transmembrane region" description="Helical" evidence="5">
    <location>
        <begin position="119"/>
        <end position="152"/>
    </location>
</feature>
<keyword evidence="3 5" id="KW-1133">Transmembrane helix</keyword>
<keyword evidence="7" id="KW-1185">Reference proteome</keyword>
<dbReference type="NCBIfam" id="TIGR00785">
    <property type="entry name" value="dass"/>
    <property type="match status" value="1"/>
</dbReference>
<organism evidence="6 7">
    <name type="scientific">Tardibacter chloracetimidivorans</name>
    <dbReference type="NCBI Taxonomy" id="1921510"/>
    <lineage>
        <taxon>Bacteria</taxon>
        <taxon>Pseudomonadati</taxon>
        <taxon>Pseudomonadota</taxon>
        <taxon>Alphaproteobacteria</taxon>
        <taxon>Sphingomonadales</taxon>
        <taxon>Sphingomonadaceae</taxon>
        <taxon>Tardibacter</taxon>
    </lineage>
</organism>
<feature type="transmembrane region" description="Helical" evidence="5">
    <location>
        <begin position="412"/>
        <end position="433"/>
    </location>
</feature>
<dbReference type="GO" id="GO:0008514">
    <property type="term" value="F:organic anion transmembrane transporter activity"/>
    <property type="evidence" value="ECO:0007669"/>
    <property type="project" value="UniProtKB-ARBA"/>
</dbReference>
<dbReference type="GO" id="GO:1905039">
    <property type="term" value="P:carboxylic acid transmembrane transport"/>
    <property type="evidence" value="ECO:0007669"/>
    <property type="project" value="UniProtKB-ARBA"/>
</dbReference>
<feature type="transmembrane region" description="Helical" evidence="5">
    <location>
        <begin position="292"/>
        <end position="313"/>
    </location>
</feature>
<reference evidence="7" key="1">
    <citation type="submission" date="2016-11" db="EMBL/GenBank/DDBJ databases">
        <title>Complete Genome Sequence of alachlor-degrading Sphingomonas sp. strain JJ-A5.</title>
        <authorList>
            <person name="Lee H."/>
            <person name="Ka J.-O."/>
        </authorList>
    </citation>
    <scope>NUCLEOTIDE SEQUENCE [LARGE SCALE GENOMIC DNA]</scope>
    <source>
        <strain evidence="7">JJ-A5</strain>
    </source>
</reference>
<feature type="transmembrane region" description="Helical" evidence="5">
    <location>
        <begin position="360"/>
        <end position="379"/>
    </location>
</feature>
<evidence type="ECO:0000256" key="3">
    <source>
        <dbReference type="ARBA" id="ARBA00022989"/>
    </source>
</evidence>
<dbReference type="STRING" id="1921510.BSL82_16235"/>
<evidence type="ECO:0000256" key="2">
    <source>
        <dbReference type="ARBA" id="ARBA00022692"/>
    </source>
</evidence>
<feature type="transmembrane region" description="Helical" evidence="5">
    <location>
        <begin position="325"/>
        <end position="348"/>
    </location>
</feature>
<name>A0A1L3ZYD3_9SPHN</name>
<dbReference type="RefSeq" id="WP_072598304.1">
    <property type="nucleotide sequence ID" value="NZ_CP018221.1"/>
</dbReference>
<protein>
    <submittedName>
        <fullName evidence="6">C4-dicarboxylate ABC transporter</fullName>
    </submittedName>
</protein>
<keyword evidence="2 5" id="KW-0812">Transmembrane</keyword>
<evidence type="ECO:0000313" key="7">
    <source>
        <dbReference type="Proteomes" id="UP000182063"/>
    </source>
</evidence>
<accession>A0A1L3ZYD3</accession>
<gene>
    <name evidence="6" type="ORF">BSL82_16235</name>
</gene>
<feature type="transmembrane region" description="Helical" evidence="5">
    <location>
        <begin position="43"/>
        <end position="65"/>
    </location>
</feature>
<keyword evidence="4 5" id="KW-0472">Membrane</keyword>
<dbReference type="Pfam" id="PF00939">
    <property type="entry name" value="Na_sulph_symp"/>
    <property type="match status" value="1"/>
</dbReference>
<feature type="transmembrane region" description="Helical" evidence="5">
    <location>
        <begin position="77"/>
        <end position="99"/>
    </location>
</feature>
<dbReference type="InterPro" id="IPR001898">
    <property type="entry name" value="SLC13A/DASS"/>
</dbReference>
<dbReference type="AlphaFoldDB" id="A0A1L3ZYD3"/>
<dbReference type="PANTHER" id="PTHR10283">
    <property type="entry name" value="SOLUTE CARRIER FAMILY 13 MEMBER"/>
    <property type="match status" value="1"/>
</dbReference>
<dbReference type="EMBL" id="CP018221">
    <property type="protein sequence ID" value="API60646.1"/>
    <property type="molecule type" value="Genomic_DNA"/>
</dbReference>
<feature type="transmembrane region" description="Helical" evidence="5">
    <location>
        <begin position="207"/>
        <end position="229"/>
    </location>
</feature>
<feature type="transmembrane region" description="Helical" evidence="5">
    <location>
        <begin position="445"/>
        <end position="466"/>
    </location>
</feature>
<feature type="transmembrane region" description="Helical" evidence="5">
    <location>
        <begin position="164"/>
        <end position="187"/>
    </location>
</feature>
<evidence type="ECO:0000256" key="5">
    <source>
        <dbReference type="SAM" id="Phobius"/>
    </source>
</evidence>
<evidence type="ECO:0000256" key="1">
    <source>
        <dbReference type="ARBA" id="ARBA00004141"/>
    </source>
</evidence>
<evidence type="ECO:0000313" key="6">
    <source>
        <dbReference type="EMBL" id="API60646.1"/>
    </source>
</evidence>
<dbReference type="OrthoDB" id="9766267at2"/>
<sequence length="467" mass="48214">MRERLGFWAGLAGFCLLLLLPAPDGMGADAWRVTALAFLMACWWMTEALPLTATALLPFALLPLLGVSTPSDVAASYYSPILFLVLGGAFMALAIGRTGLHRRLALAIVGRAPASPRALLLAFMVATAMLSMIVSNTATTLIMMPVVVAILTATGSPEGERNPLAIALTLGVAYAATIGGLGTLVGSPTNAIAAGLVDKLTGFRIDFLTWAMFGLPIVVMAIPLAWLLLIRTTGLSAGKLDPKMLSDAIGSPGPWSSAERRLAPIVALVVCAWITAPLLGGALPPGLADDGVIAILGALLLFVVPAGDGRPILVWKEAKAAPWDIIMMFGGGLALAEAITRAGLAVWLGERLTMLNEVPLVVMALVLTAFIILVTEFASNVASASGFMPVVAGLMIATGADPLLLAMPTAIAASWGFMLPAGTAPNAIAFATGRLHVTDMLRAGLWLDLAGTGLIVATVFIIRAIAA</sequence>
<dbReference type="PANTHER" id="PTHR10283:SF82">
    <property type="entry name" value="SOLUTE CARRIER FAMILY 13 MEMBER 2"/>
    <property type="match status" value="1"/>
</dbReference>
<dbReference type="GO" id="GO:0005886">
    <property type="term" value="C:plasma membrane"/>
    <property type="evidence" value="ECO:0007669"/>
    <property type="project" value="TreeGrafter"/>
</dbReference>